<keyword evidence="1" id="KW-0472">Membrane</keyword>
<dbReference type="EMBL" id="RJVQ01000002">
    <property type="protein sequence ID" value="RQW64423.1"/>
    <property type="molecule type" value="Genomic_DNA"/>
</dbReference>
<evidence type="ECO:0000313" key="2">
    <source>
        <dbReference type="EMBL" id="RQW64423.1"/>
    </source>
</evidence>
<proteinExistence type="predicted"/>
<keyword evidence="1" id="KW-1133">Transmembrane helix</keyword>
<keyword evidence="1" id="KW-0812">Transmembrane</keyword>
<reference evidence="2 3" key="1">
    <citation type="submission" date="2018-11" db="EMBL/GenBank/DDBJ databases">
        <title>Vibrio LJC006 sp. nov., isolated from seawater during the bloom of the enteromorpha.</title>
        <authorList>
            <person name="Liang J."/>
        </authorList>
    </citation>
    <scope>NUCLEOTIDE SEQUENCE [LARGE SCALE GENOMIC DNA]</scope>
    <source>
        <strain evidence="2 3">LJC006</strain>
    </source>
</reference>
<evidence type="ECO:0000313" key="3">
    <source>
        <dbReference type="Proteomes" id="UP000281112"/>
    </source>
</evidence>
<evidence type="ECO:0000256" key="1">
    <source>
        <dbReference type="SAM" id="Phobius"/>
    </source>
</evidence>
<organism evidence="2 3">
    <name type="scientific">Vibrio viridaestus</name>
    <dbReference type="NCBI Taxonomy" id="2487322"/>
    <lineage>
        <taxon>Bacteria</taxon>
        <taxon>Pseudomonadati</taxon>
        <taxon>Pseudomonadota</taxon>
        <taxon>Gammaproteobacteria</taxon>
        <taxon>Vibrionales</taxon>
        <taxon>Vibrionaceae</taxon>
        <taxon>Vibrio</taxon>
    </lineage>
</organism>
<accession>A0A3N9TKP2</accession>
<dbReference type="Proteomes" id="UP000281112">
    <property type="component" value="Unassembled WGS sequence"/>
</dbReference>
<protein>
    <submittedName>
        <fullName evidence="2">Uncharacterized protein</fullName>
    </submittedName>
</protein>
<keyword evidence="3" id="KW-1185">Reference proteome</keyword>
<dbReference type="AlphaFoldDB" id="A0A3N9TKP2"/>
<gene>
    <name evidence="2" type="ORF">EES38_07565</name>
</gene>
<sequence length="93" mass="10108">MVKPITKINKLYRAAKKRLPVVYATLAVSIIAITVVLKFGLGGAGVLDTLTSFHHNLFSKQYTEQQVVEPDTTVDGALLDVVGENLTLHSVTE</sequence>
<name>A0A3N9TKP2_9VIBR</name>
<feature type="transmembrane region" description="Helical" evidence="1">
    <location>
        <begin position="21"/>
        <end position="41"/>
    </location>
</feature>
<dbReference type="RefSeq" id="WP_124936544.1">
    <property type="nucleotide sequence ID" value="NZ_RJVQ01000002.1"/>
</dbReference>
<comment type="caution">
    <text evidence="2">The sequence shown here is derived from an EMBL/GenBank/DDBJ whole genome shotgun (WGS) entry which is preliminary data.</text>
</comment>